<keyword evidence="5 16" id="KW-0808">Transferase</keyword>
<keyword evidence="3" id="KW-1003">Cell membrane</keyword>
<dbReference type="GO" id="GO:0009401">
    <property type="term" value="P:phosphoenolpyruvate-dependent sugar phosphotransferase system"/>
    <property type="evidence" value="ECO:0007669"/>
    <property type="project" value="UniProtKB-KW"/>
</dbReference>
<dbReference type="InterPro" id="IPR013013">
    <property type="entry name" value="PTS_EIIC_1"/>
</dbReference>
<dbReference type="PANTHER" id="PTHR30175:SF1">
    <property type="entry name" value="PTS SYSTEM ARBUTIN-, CELLOBIOSE-, AND SALICIN-SPECIFIC EIIBC COMPONENT-RELATED"/>
    <property type="match status" value="1"/>
</dbReference>
<evidence type="ECO:0000256" key="4">
    <source>
        <dbReference type="ARBA" id="ARBA00022597"/>
    </source>
</evidence>
<dbReference type="InterPro" id="IPR001996">
    <property type="entry name" value="PTS_IIB_1"/>
</dbReference>
<gene>
    <name evidence="16" type="primary">bglP</name>
    <name evidence="16" type="ORF">CNEO_44998</name>
</gene>
<evidence type="ECO:0000313" key="16">
    <source>
        <dbReference type="EMBL" id="CAG9710959.1"/>
    </source>
</evidence>
<keyword evidence="10 12" id="KW-0472">Membrane</keyword>
<dbReference type="GO" id="GO:0090589">
    <property type="term" value="F:protein-phosphocysteine-trehalose phosphotransferase system transporter activity"/>
    <property type="evidence" value="ECO:0007669"/>
    <property type="project" value="TreeGrafter"/>
</dbReference>
<feature type="domain" description="PTS EIIC type-1" evidence="15">
    <location>
        <begin position="105"/>
        <end position="464"/>
    </location>
</feature>
<feature type="transmembrane region" description="Helical" evidence="12">
    <location>
        <begin position="171"/>
        <end position="189"/>
    </location>
</feature>
<evidence type="ECO:0000256" key="7">
    <source>
        <dbReference type="ARBA" id="ARBA00022692"/>
    </source>
</evidence>
<dbReference type="Gene3D" id="3.30.1360.60">
    <property type="entry name" value="Glucose permease domain IIB"/>
    <property type="match status" value="1"/>
</dbReference>
<dbReference type="GO" id="GO:0005886">
    <property type="term" value="C:plasma membrane"/>
    <property type="evidence" value="ECO:0007669"/>
    <property type="project" value="UniProtKB-SubCell"/>
</dbReference>
<evidence type="ECO:0000256" key="3">
    <source>
        <dbReference type="ARBA" id="ARBA00022475"/>
    </source>
</evidence>
<dbReference type="InterPro" id="IPR018113">
    <property type="entry name" value="PTrfase_EIIB_Cys"/>
</dbReference>
<dbReference type="RefSeq" id="WP_342350608.1">
    <property type="nucleotide sequence ID" value="NZ_CAKJVE010000004.1"/>
</dbReference>
<dbReference type="GO" id="GO:0008982">
    <property type="term" value="F:protein-N(PI)-phosphohistidine-sugar phosphotransferase activity"/>
    <property type="evidence" value="ECO:0007669"/>
    <property type="project" value="InterPro"/>
</dbReference>
<dbReference type="PROSITE" id="PS51103">
    <property type="entry name" value="PTS_EIIC_TYPE_1"/>
    <property type="match status" value="1"/>
</dbReference>
<evidence type="ECO:0000256" key="1">
    <source>
        <dbReference type="ARBA" id="ARBA00004651"/>
    </source>
</evidence>
<proteinExistence type="predicted"/>
<evidence type="ECO:0000259" key="13">
    <source>
        <dbReference type="PROSITE" id="PS51093"/>
    </source>
</evidence>
<dbReference type="InterPro" id="IPR011297">
    <property type="entry name" value="PTS_IIABC_b_glu"/>
</dbReference>
<comment type="subcellular location">
    <subcellularLocation>
        <location evidence="1">Cell membrane</location>
        <topology evidence="1">Multi-pass membrane protein</topology>
    </subcellularLocation>
</comment>
<dbReference type="SUPFAM" id="SSF55604">
    <property type="entry name" value="Glucose permease domain IIB"/>
    <property type="match status" value="1"/>
</dbReference>
<dbReference type="NCBIfam" id="TIGR00830">
    <property type="entry name" value="PTBA"/>
    <property type="match status" value="1"/>
</dbReference>
<dbReference type="GO" id="GO:0015771">
    <property type="term" value="P:trehalose transport"/>
    <property type="evidence" value="ECO:0007669"/>
    <property type="project" value="TreeGrafter"/>
</dbReference>
<sequence length="574" mass="61812">MSKKYETLAQSIVEKVGGIENISNVYHCQTRLRFNLKNDDKADQKALESMDEIAKVMISNAVFQVVIGTHVKEVYEEVEKIVQPQKLKEDITSSKKKNPVSVFIDFISGTFMPVIPAMSGAGMIKAVLALLTVFNIISTDSQTYYVLNFFSDAVFYFLPILLAFNAAQKLHCSPILAAAVAGIMLHPNWSALVTAGQAVALFDLIPLTLVSYTSSVIPIILVIFVQSYVEKFLEKWIPNSVKLVFVPLLTFLVMGTLALSILGPIGSFVGSYLAMFFDFLSTNASWAPAVLVGGTLPVMVIFGVHTAVGPLGAMQMAQLGYDSIFGPGALCSNIAQATSSLVVAMRTKDKSMKQLATSGAITAYMGITEPALYGVNLPKKYPLIASMIGGASGGLYAGLAQTHRFATGSSGLPAVLLYIGDNTMTFLYNIVIALVITVIVTAVVTYLLSLRFEKNNDSLKEDTLSIVLGDEEVTSPAKGTIKPLSEAEDEAFSSKALGDGIVIEPTDGEIVAPFDGEITVLFPTKHAIGLLSKQGMELLIHIGIDTVQLNGEGFEAFVEQGQKVKKVINLFMRI</sequence>
<name>A0AA86JRI6_9CLOT</name>
<keyword evidence="2" id="KW-0813">Transport</keyword>
<comment type="caution">
    <text evidence="16">The sequence shown here is derived from an EMBL/GenBank/DDBJ whole genome shotgun (WGS) entry which is preliminary data.</text>
</comment>
<evidence type="ECO:0000256" key="12">
    <source>
        <dbReference type="SAM" id="Phobius"/>
    </source>
</evidence>
<protein>
    <submittedName>
        <fullName evidence="16">Beta-glucoside-specific phosphotransferase enzyme IIB component / Beta-glucoside permease IIC component / Beta-glucoside-specific phosphotransferase enzyme IIA component</fullName>
        <ecNumber evidence="16">2.7.1.-</ecNumber>
    </submittedName>
</protein>
<evidence type="ECO:0000256" key="9">
    <source>
        <dbReference type="ARBA" id="ARBA00022989"/>
    </source>
</evidence>
<dbReference type="CDD" id="cd00212">
    <property type="entry name" value="PTS_IIB_glc"/>
    <property type="match status" value="1"/>
</dbReference>
<dbReference type="Pfam" id="PF02378">
    <property type="entry name" value="PTS_EIIC"/>
    <property type="match status" value="1"/>
</dbReference>
<feature type="active site" description="Phosphocysteine intermediate; for EIIB activity" evidence="11">
    <location>
        <position position="28"/>
    </location>
</feature>
<dbReference type="PROSITE" id="PS01035">
    <property type="entry name" value="PTS_EIIB_TYPE_1_CYS"/>
    <property type="match status" value="1"/>
</dbReference>
<feature type="transmembrane region" description="Helical" evidence="12">
    <location>
        <begin position="241"/>
        <end position="266"/>
    </location>
</feature>
<dbReference type="PROSITE" id="PS51098">
    <property type="entry name" value="PTS_EIIB_TYPE_1"/>
    <property type="match status" value="1"/>
</dbReference>
<feature type="transmembrane region" description="Helical" evidence="12">
    <location>
        <begin position="426"/>
        <end position="448"/>
    </location>
</feature>
<dbReference type="Pfam" id="PF00358">
    <property type="entry name" value="PTS_EIIA_1"/>
    <property type="match status" value="1"/>
</dbReference>
<dbReference type="AlphaFoldDB" id="A0AA86JRI6"/>
<evidence type="ECO:0000256" key="11">
    <source>
        <dbReference type="PROSITE-ProRule" id="PRU00421"/>
    </source>
</evidence>
<dbReference type="PANTHER" id="PTHR30175">
    <property type="entry name" value="PHOSPHOTRANSFERASE SYSTEM TRANSPORT PROTEIN"/>
    <property type="match status" value="1"/>
</dbReference>
<dbReference type="GO" id="GO:0016301">
    <property type="term" value="F:kinase activity"/>
    <property type="evidence" value="ECO:0007669"/>
    <property type="project" value="UniProtKB-KW"/>
</dbReference>
<feature type="transmembrane region" description="Helical" evidence="12">
    <location>
        <begin position="355"/>
        <end position="375"/>
    </location>
</feature>
<feature type="domain" description="PTS EIIB type-1" evidence="14">
    <location>
        <begin position="6"/>
        <end position="88"/>
    </location>
</feature>
<evidence type="ECO:0000256" key="5">
    <source>
        <dbReference type="ARBA" id="ARBA00022679"/>
    </source>
</evidence>
<dbReference type="EC" id="2.7.1.-" evidence="16"/>
<dbReference type="InterPro" id="IPR011055">
    <property type="entry name" value="Dup_hybrid_motif"/>
</dbReference>
<organism evidence="16 17">
    <name type="scientific">Clostridium neonatale</name>
    <dbReference type="NCBI Taxonomy" id="137838"/>
    <lineage>
        <taxon>Bacteria</taxon>
        <taxon>Bacillati</taxon>
        <taxon>Bacillota</taxon>
        <taxon>Clostridia</taxon>
        <taxon>Eubacteriales</taxon>
        <taxon>Clostridiaceae</taxon>
        <taxon>Clostridium</taxon>
    </lineage>
</organism>
<dbReference type="InterPro" id="IPR003352">
    <property type="entry name" value="PTS_EIIC"/>
</dbReference>
<feature type="transmembrane region" description="Helical" evidence="12">
    <location>
        <begin position="143"/>
        <end position="164"/>
    </location>
</feature>
<keyword evidence="4" id="KW-0762">Sugar transport</keyword>
<dbReference type="PROSITE" id="PS00371">
    <property type="entry name" value="PTS_EIIA_TYPE_1_HIS"/>
    <property type="match status" value="1"/>
</dbReference>
<keyword evidence="9 12" id="KW-1133">Transmembrane helix</keyword>
<dbReference type="Proteomes" id="UP000789738">
    <property type="component" value="Unassembled WGS sequence"/>
</dbReference>
<dbReference type="InterPro" id="IPR050558">
    <property type="entry name" value="PTS_Sugar-Specific_Components"/>
</dbReference>
<feature type="transmembrane region" description="Helical" evidence="12">
    <location>
        <begin position="209"/>
        <end position="229"/>
    </location>
</feature>
<dbReference type="InterPro" id="IPR001127">
    <property type="entry name" value="PTS_EIIA_1_perm"/>
</dbReference>
<dbReference type="FunFam" id="3.30.1360.60:FF:000001">
    <property type="entry name" value="PTS system glucose-specific IIBC component PtsG"/>
    <property type="match status" value="1"/>
</dbReference>
<feature type="domain" description="PTS EIIA type-1" evidence="13">
    <location>
        <begin position="489"/>
        <end position="574"/>
    </location>
</feature>
<dbReference type="SUPFAM" id="SSF51261">
    <property type="entry name" value="Duplicated hybrid motif"/>
    <property type="match status" value="1"/>
</dbReference>
<reference evidence="16" key="1">
    <citation type="submission" date="2021-10" db="EMBL/GenBank/DDBJ databases">
        <authorList>
            <person name="Mesa V."/>
        </authorList>
    </citation>
    <scope>NUCLEOTIDE SEQUENCE</scope>
    <source>
        <strain evidence="16">CC3_PB</strain>
    </source>
</reference>
<feature type="transmembrane region" description="Helical" evidence="12">
    <location>
        <begin position="286"/>
        <end position="308"/>
    </location>
</feature>
<evidence type="ECO:0000259" key="15">
    <source>
        <dbReference type="PROSITE" id="PS51103"/>
    </source>
</evidence>
<dbReference type="Pfam" id="PF00367">
    <property type="entry name" value="PTS_EIIB"/>
    <property type="match status" value="1"/>
</dbReference>
<accession>A0AA86JRI6</accession>
<dbReference type="NCBIfam" id="TIGR01995">
    <property type="entry name" value="PTS-II-ABC-beta"/>
    <property type="match status" value="1"/>
</dbReference>
<keyword evidence="7 12" id="KW-0812">Transmembrane</keyword>
<evidence type="ECO:0000313" key="17">
    <source>
        <dbReference type="Proteomes" id="UP000789738"/>
    </source>
</evidence>
<dbReference type="Gene3D" id="2.70.70.10">
    <property type="entry name" value="Glucose Permease (Domain IIA)"/>
    <property type="match status" value="1"/>
</dbReference>
<evidence type="ECO:0000256" key="6">
    <source>
        <dbReference type="ARBA" id="ARBA00022683"/>
    </source>
</evidence>
<evidence type="ECO:0000259" key="14">
    <source>
        <dbReference type="PROSITE" id="PS51098"/>
    </source>
</evidence>
<dbReference type="EMBL" id="CAKJVE010000004">
    <property type="protein sequence ID" value="CAG9710959.1"/>
    <property type="molecule type" value="Genomic_DNA"/>
</dbReference>
<dbReference type="PROSITE" id="PS51093">
    <property type="entry name" value="PTS_EIIA_TYPE_1"/>
    <property type="match status" value="1"/>
</dbReference>
<evidence type="ECO:0000256" key="8">
    <source>
        <dbReference type="ARBA" id="ARBA00022777"/>
    </source>
</evidence>
<dbReference type="InterPro" id="IPR036878">
    <property type="entry name" value="Glu_permease_IIB"/>
</dbReference>
<evidence type="ECO:0000256" key="2">
    <source>
        <dbReference type="ARBA" id="ARBA00022448"/>
    </source>
</evidence>
<evidence type="ECO:0000256" key="10">
    <source>
        <dbReference type="ARBA" id="ARBA00023136"/>
    </source>
</evidence>
<keyword evidence="6" id="KW-0598">Phosphotransferase system</keyword>
<keyword evidence="8" id="KW-0418">Kinase</keyword>